<comment type="subcellular location">
    <subcellularLocation>
        <location evidence="1">Membrane</location>
        <topology evidence="1">Multi-pass membrane protein</topology>
    </subcellularLocation>
</comment>
<feature type="transmembrane region" description="Helical" evidence="6">
    <location>
        <begin position="272"/>
        <end position="296"/>
    </location>
</feature>
<dbReference type="PANTHER" id="PTHR43568:SF1">
    <property type="entry name" value="P PROTEIN"/>
    <property type="match status" value="1"/>
</dbReference>
<dbReference type="Proteomes" id="UP000727506">
    <property type="component" value="Unassembled WGS sequence"/>
</dbReference>
<feature type="transmembrane region" description="Helical" evidence="6">
    <location>
        <begin position="152"/>
        <end position="174"/>
    </location>
</feature>
<organism evidence="8 9">
    <name type="scientific">Slackia piriformis</name>
    <dbReference type="NCBI Taxonomy" id="626934"/>
    <lineage>
        <taxon>Bacteria</taxon>
        <taxon>Bacillati</taxon>
        <taxon>Actinomycetota</taxon>
        <taxon>Coriobacteriia</taxon>
        <taxon>Eggerthellales</taxon>
        <taxon>Eggerthellaceae</taxon>
        <taxon>Slackia</taxon>
    </lineage>
</organism>
<evidence type="ECO:0000313" key="8">
    <source>
        <dbReference type="EMBL" id="MBS6941628.1"/>
    </source>
</evidence>
<evidence type="ECO:0000256" key="4">
    <source>
        <dbReference type="ARBA" id="ARBA00022989"/>
    </source>
</evidence>
<dbReference type="GO" id="GO:0055085">
    <property type="term" value="P:transmembrane transport"/>
    <property type="evidence" value="ECO:0007669"/>
    <property type="project" value="InterPro"/>
</dbReference>
<evidence type="ECO:0000259" key="7">
    <source>
        <dbReference type="Pfam" id="PF03600"/>
    </source>
</evidence>
<feature type="transmembrane region" description="Helical" evidence="6">
    <location>
        <begin position="302"/>
        <end position="325"/>
    </location>
</feature>
<dbReference type="PROSITE" id="PS51257">
    <property type="entry name" value="PROKAR_LIPOPROTEIN"/>
    <property type="match status" value="1"/>
</dbReference>
<proteinExistence type="predicted"/>
<feature type="transmembrane region" description="Helical" evidence="6">
    <location>
        <begin position="68"/>
        <end position="85"/>
    </location>
</feature>
<accession>A0A943YZ30</accession>
<keyword evidence="2" id="KW-0813">Transport</keyword>
<dbReference type="PANTHER" id="PTHR43568">
    <property type="entry name" value="P PROTEIN"/>
    <property type="match status" value="1"/>
</dbReference>
<feature type="transmembrane region" description="Helical" evidence="6">
    <location>
        <begin position="345"/>
        <end position="365"/>
    </location>
</feature>
<keyword evidence="3 6" id="KW-0812">Transmembrane</keyword>
<name>A0A943YZ30_9ACTN</name>
<evidence type="ECO:0000256" key="3">
    <source>
        <dbReference type="ARBA" id="ARBA00022692"/>
    </source>
</evidence>
<dbReference type="InterPro" id="IPR051475">
    <property type="entry name" value="Diverse_Ion_Transporter"/>
</dbReference>
<feature type="transmembrane region" description="Helical" evidence="6">
    <location>
        <begin position="91"/>
        <end position="107"/>
    </location>
</feature>
<keyword evidence="4 6" id="KW-1133">Transmembrane helix</keyword>
<keyword evidence="5 6" id="KW-0472">Membrane</keyword>
<gene>
    <name evidence="8" type="ORF">KH142_09245</name>
</gene>
<dbReference type="AlphaFoldDB" id="A0A943YZ30"/>
<reference evidence="8" key="1">
    <citation type="submission" date="2021-02" db="EMBL/GenBank/DDBJ databases">
        <title>Infant gut strain persistence is associated with maternal origin, phylogeny, and functional potential including surface adhesion and iron acquisition.</title>
        <authorList>
            <person name="Lou Y.C."/>
        </authorList>
    </citation>
    <scope>NUCLEOTIDE SEQUENCE</scope>
    <source>
        <strain evidence="8">L2_039_000G1_dasL2_039_000G1_concoct_11</strain>
    </source>
</reference>
<evidence type="ECO:0000313" key="9">
    <source>
        <dbReference type="Proteomes" id="UP000727506"/>
    </source>
</evidence>
<evidence type="ECO:0000256" key="2">
    <source>
        <dbReference type="ARBA" id="ARBA00022448"/>
    </source>
</evidence>
<dbReference type="InterPro" id="IPR004680">
    <property type="entry name" value="Cit_transptr-like_dom"/>
</dbReference>
<evidence type="ECO:0000256" key="1">
    <source>
        <dbReference type="ARBA" id="ARBA00004141"/>
    </source>
</evidence>
<feature type="transmembrane region" description="Helical" evidence="6">
    <location>
        <begin position="112"/>
        <end position="132"/>
    </location>
</feature>
<dbReference type="Pfam" id="PF03600">
    <property type="entry name" value="CitMHS"/>
    <property type="match status" value="1"/>
</dbReference>
<sequence>MRSEAVLCIAFSCALVSCAFVEQGHDFFAAVDTRVLALLFCLMAAVGGFQRSGLLSRCAHALAAKARGLRSLCLALVMLPFFASMLVTNDVALLAFVPFAIAALAMTDSTRYLPRVIVLQALAANIGGMVTPMGNPQNLFLYTAFHIPTGEFFLTLAPFALATLAALAAACLSFEKLPLTERTSLGSAAVKKKQAAGYALLFCLGLAAVVRIVPYQAAFAIVAVSLLVFDREAFKRIDYGLLATFVCFFVFSGNIAGISAVSAALESLMEQAPFLASAGASQIVSNVPAAVLLAGFTDNWRALLLGVDVGGLGTPVASLASLIALKLYLHTPDASLAAFMREFAFANIAGLAGLIALYCAIYGMAAL</sequence>
<feature type="transmembrane region" description="Helical" evidence="6">
    <location>
        <begin position="240"/>
        <end position="265"/>
    </location>
</feature>
<feature type="transmembrane region" description="Helical" evidence="6">
    <location>
        <begin position="195"/>
        <end position="228"/>
    </location>
</feature>
<dbReference type="EMBL" id="JAGZSV010000246">
    <property type="protein sequence ID" value="MBS6941628.1"/>
    <property type="molecule type" value="Genomic_DNA"/>
</dbReference>
<feature type="transmembrane region" description="Helical" evidence="6">
    <location>
        <begin position="35"/>
        <end position="56"/>
    </location>
</feature>
<evidence type="ECO:0000256" key="6">
    <source>
        <dbReference type="SAM" id="Phobius"/>
    </source>
</evidence>
<protein>
    <submittedName>
        <fullName evidence="8">Citrate transporter</fullName>
    </submittedName>
</protein>
<comment type="caution">
    <text evidence="8">The sequence shown here is derived from an EMBL/GenBank/DDBJ whole genome shotgun (WGS) entry which is preliminary data.</text>
</comment>
<feature type="domain" description="Citrate transporter-like" evidence="7">
    <location>
        <begin position="10"/>
        <end position="294"/>
    </location>
</feature>
<dbReference type="GO" id="GO:0016020">
    <property type="term" value="C:membrane"/>
    <property type="evidence" value="ECO:0007669"/>
    <property type="project" value="UniProtKB-SubCell"/>
</dbReference>
<evidence type="ECO:0000256" key="5">
    <source>
        <dbReference type="ARBA" id="ARBA00023136"/>
    </source>
</evidence>